<dbReference type="EMBL" id="CP097510">
    <property type="protein sequence ID" value="URE36115.1"/>
    <property type="molecule type" value="Genomic_DNA"/>
</dbReference>
<name>A0A9E7HN15_9LILI</name>
<accession>A0A9E7HN15</accession>
<organism evidence="1 2">
    <name type="scientific">Musa troglodytarum</name>
    <name type="common">fe'i banana</name>
    <dbReference type="NCBI Taxonomy" id="320322"/>
    <lineage>
        <taxon>Eukaryota</taxon>
        <taxon>Viridiplantae</taxon>
        <taxon>Streptophyta</taxon>
        <taxon>Embryophyta</taxon>
        <taxon>Tracheophyta</taxon>
        <taxon>Spermatophyta</taxon>
        <taxon>Magnoliopsida</taxon>
        <taxon>Liliopsida</taxon>
        <taxon>Zingiberales</taxon>
        <taxon>Musaceae</taxon>
        <taxon>Musa</taxon>
    </lineage>
</organism>
<keyword evidence="2" id="KW-1185">Reference proteome</keyword>
<dbReference type="OrthoDB" id="153872at2759"/>
<protein>
    <submittedName>
        <fullName evidence="1">CCT motif family protein</fullName>
    </submittedName>
</protein>
<proteinExistence type="predicted"/>
<sequence>MYAEAGLQLPAFSQGFFQDHHGHCSHLPFSQEDFLSRFHVCFPDGAPSLGNMAQAPTVSEYDMGGEGDLFKAPEPILEGPALDPMAAAMSIITGGADIIAETIKVADVEAIQNDQLNDIYYECKKDLLEKSEIADSVSELLDVKIPAVQMDGVPLLEKLSYAERSMQKSELDFEAALGLRRAYSEADIQNLGNKNTSTGNATVIISSIKQLPSISDLKTEQRQQKLSRYREKKSKRNFGRKIKTFWMLAKRYTTKGKLLQRVSPEYGEGTVPMKIQSSPSKYDM</sequence>
<evidence type="ECO:0000313" key="2">
    <source>
        <dbReference type="Proteomes" id="UP001055439"/>
    </source>
</evidence>
<dbReference type="Proteomes" id="UP001055439">
    <property type="component" value="Chromosome 8"/>
</dbReference>
<reference evidence="1" key="1">
    <citation type="submission" date="2022-05" db="EMBL/GenBank/DDBJ databases">
        <title>The Musa troglodytarum L. genome provides insights into the mechanism of non-climacteric behaviour and enrichment of carotenoids.</title>
        <authorList>
            <person name="Wang J."/>
        </authorList>
    </citation>
    <scope>NUCLEOTIDE SEQUENCE</scope>
    <source>
        <tissue evidence="1">Leaf</tissue>
    </source>
</reference>
<gene>
    <name evidence="1" type="ORF">MUK42_16947</name>
</gene>
<evidence type="ECO:0000313" key="1">
    <source>
        <dbReference type="EMBL" id="URE36115.1"/>
    </source>
</evidence>
<dbReference type="AlphaFoldDB" id="A0A9E7HN15"/>